<dbReference type="PROSITE" id="PS50801">
    <property type="entry name" value="STAS"/>
    <property type="match status" value="1"/>
</dbReference>
<dbReference type="PANTHER" id="PTHR33495:SF15">
    <property type="entry name" value="STAS DOMAIN-CONTAINING PROTEIN"/>
    <property type="match status" value="1"/>
</dbReference>
<dbReference type="RefSeq" id="WP_076465528.1">
    <property type="nucleotide sequence ID" value="NZ_FTMN01000011.1"/>
</dbReference>
<dbReference type="Pfam" id="PF01740">
    <property type="entry name" value="STAS"/>
    <property type="match status" value="1"/>
</dbReference>
<dbReference type="STRING" id="49186.SAMN05421647_11154"/>
<dbReference type="eggNOG" id="COG1366">
    <property type="taxonomic scope" value="Bacteria"/>
</dbReference>
<dbReference type="EMBL" id="FTMN01000011">
    <property type="protein sequence ID" value="SIQ91360.1"/>
    <property type="molecule type" value="Genomic_DNA"/>
</dbReference>
<evidence type="ECO:0000256" key="1">
    <source>
        <dbReference type="ARBA" id="ARBA00009013"/>
    </source>
</evidence>
<evidence type="ECO:0000313" key="5">
    <source>
        <dbReference type="Proteomes" id="UP000186895"/>
    </source>
</evidence>
<evidence type="ECO:0000313" key="4">
    <source>
        <dbReference type="EMBL" id="SIQ91360.1"/>
    </source>
</evidence>
<name>A0A1N6WMW1_9GAMM</name>
<reference evidence="4 5" key="1">
    <citation type="submission" date="2017-01" db="EMBL/GenBank/DDBJ databases">
        <authorList>
            <person name="Mah S.A."/>
            <person name="Swanson W.J."/>
            <person name="Moy G.W."/>
            <person name="Vacquier V.D."/>
        </authorList>
    </citation>
    <scope>NUCLEOTIDE SEQUENCE [LARGE SCALE GENOMIC DNA]</scope>
    <source>
        <strain evidence="4 5">DSM 7027</strain>
    </source>
</reference>
<dbReference type="SUPFAM" id="SSF52091">
    <property type="entry name" value="SpoIIaa-like"/>
    <property type="match status" value="1"/>
</dbReference>
<comment type="similarity">
    <text evidence="1 2">Belongs to the anti-sigma-factor antagonist family.</text>
</comment>
<dbReference type="PANTHER" id="PTHR33495">
    <property type="entry name" value="ANTI-SIGMA FACTOR ANTAGONIST TM_1081-RELATED-RELATED"/>
    <property type="match status" value="1"/>
</dbReference>
<evidence type="ECO:0000256" key="2">
    <source>
        <dbReference type="RuleBase" id="RU003749"/>
    </source>
</evidence>
<keyword evidence="5" id="KW-1185">Reference proteome</keyword>
<dbReference type="Gene3D" id="3.30.750.24">
    <property type="entry name" value="STAS domain"/>
    <property type="match status" value="1"/>
</dbReference>
<feature type="domain" description="STAS" evidence="3">
    <location>
        <begin position="16"/>
        <end position="102"/>
    </location>
</feature>
<dbReference type="InterPro" id="IPR002645">
    <property type="entry name" value="STAS_dom"/>
</dbReference>
<dbReference type="InterPro" id="IPR036513">
    <property type="entry name" value="STAS_dom_sf"/>
</dbReference>
<dbReference type="GO" id="GO:0043856">
    <property type="term" value="F:anti-sigma factor antagonist activity"/>
    <property type="evidence" value="ECO:0007669"/>
    <property type="project" value="InterPro"/>
</dbReference>
<dbReference type="InterPro" id="IPR003658">
    <property type="entry name" value="Anti-sigma_ant"/>
</dbReference>
<gene>
    <name evidence="4" type="ORF">SAMN05421647_11154</name>
</gene>
<sequence length="102" mass="11373">MGISCKRNDEKKTATIQVEGQFDFSLHQAFRDAYRDLTLPGTHVRLDLSKTSYMDSSALGMILLLKEHTDKLGGKITLVSPSEAVNKILTIANFHKLLPVEN</sequence>
<proteinExistence type="inferred from homology"/>
<evidence type="ECO:0000259" key="3">
    <source>
        <dbReference type="PROSITE" id="PS50801"/>
    </source>
</evidence>
<dbReference type="NCBIfam" id="TIGR00377">
    <property type="entry name" value="ant_ant_sig"/>
    <property type="match status" value="1"/>
</dbReference>
<organism evidence="4 5">
    <name type="scientific">Marinobacterium stanieri</name>
    <dbReference type="NCBI Taxonomy" id="49186"/>
    <lineage>
        <taxon>Bacteria</taxon>
        <taxon>Pseudomonadati</taxon>
        <taxon>Pseudomonadota</taxon>
        <taxon>Gammaproteobacteria</taxon>
        <taxon>Oceanospirillales</taxon>
        <taxon>Oceanospirillaceae</taxon>
        <taxon>Marinobacterium</taxon>
    </lineage>
</organism>
<dbReference type="CDD" id="cd07043">
    <property type="entry name" value="STAS_anti-anti-sigma_factors"/>
    <property type="match status" value="1"/>
</dbReference>
<dbReference type="Proteomes" id="UP000186895">
    <property type="component" value="Unassembled WGS sequence"/>
</dbReference>
<accession>A0A1N6WMW1</accession>
<dbReference type="AlphaFoldDB" id="A0A1N6WMW1"/>
<protein>
    <recommendedName>
        <fullName evidence="2">Anti-sigma factor antagonist</fullName>
    </recommendedName>
</protein>